<name>A0ABD1LJV6_9FABA</name>
<protein>
    <submittedName>
        <fullName evidence="2">Uncharacterized protein</fullName>
    </submittedName>
</protein>
<dbReference type="AlphaFoldDB" id="A0ABD1LJV6"/>
<sequence length="292" mass="32016">MLDKNKMLWSDNFSGRDPNLLHLRVSVVLSNIQEEYTHISFTLINTQTSTKYLTFVCFLMLTFYVISNLSPPPILLDLKMAFSSVIAVFAFLLLHPLSAKSDFLSPLLAPIFDDVCKEVECGKGTCKPSKNSTFFFECDCDSGWKQALSDDDTGLKFLPCIVPNCTLDYTCSKAPAPVQDKATKSNGSILDVCRWVDCGGGSCNSTSMFSYNCECDAGYYNLLNVTAFPCFMECSIGMGCSELGISIKNSSTSAPPPPALNDNSKSGESSILQGSSLWPVLIVMFMTKLQLQ</sequence>
<accession>A0ABD1LJV6</accession>
<gene>
    <name evidence="2" type="ORF">Fmac_028130</name>
</gene>
<evidence type="ECO:0000313" key="2">
    <source>
        <dbReference type="EMBL" id="KAL2323751.1"/>
    </source>
</evidence>
<reference evidence="2 3" key="1">
    <citation type="submission" date="2024-08" db="EMBL/GenBank/DDBJ databases">
        <title>Insights into the chromosomal genome structure of Flemingia macrophylla.</title>
        <authorList>
            <person name="Ding Y."/>
            <person name="Zhao Y."/>
            <person name="Bi W."/>
            <person name="Wu M."/>
            <person name="Zhao G."/>
            <person name="Gong Y."/>
            <person name="Li W."/>
            <person name="Zhang P."/>
        </authorList>
    </citation>
    <scope>NUCLEOTIDE SEQUENCE [LARGE SCALE GENOMIC DNA]</scope>
    <source>
        <strain evidence="2">DYQJB</strain>
        <tissue evidence="2">Leaf</tissue>
    </source>
</reference>
<evidence type="ECO:0000256" key="1">
    <source>
        <dbReference type="SAM" id="Phobius"/>
    </source>
</evidence>
<keyword evidence="1" id="KW-0812">Transmembrane</keyword>
<dbReference type="EMBL" id="JBGMDY010000009">
    <property type="protein sequence ID" value="KAL2323751.1"/>
    <property type="molecule type" value="Genomic_DNA"/>
</dbReference>
<keyword evidence="1" id="KW-0472">Membrane</keyword>
<dbReference type="PANTHER" id="PTHR33881:SF7">
    <property type="entry name" value="NEUROGENIC LOCUS NOTCH-LIKE PROTEIN"/>
    <property type="match status" value="1"/>
</dbReference>
<proteinExistence type="predicted"/>
<keyword evidence="3" id="KW-1185">Reference proteome</keyword>
<organism evidence="2 3">
    <name type="scientific">Flemingia macrophylla</name>
    <dbReference type="NCBI Taxonomy" id="520843"/>
    <lineage>
        <taxon>Eukaryota</taxon>
        <taxon>Viridiplantae</taxon>
        <taxon>Streptophyta</taxon>
        <taxon>Embryophyta</taxon>
        <taxon>Tracheophyta</taxon>
        <taxon>Spermatophyta</taxon>
        <taxon>Magnoliopsida</taxon>
        <taxon>eudicotyledons</taxon>
        <taxon>Gunneridae</taxon>
        <taxon>Pentapetalae</taxon>
        <taxon>rosids</taxon>
        <taxon>fabids</taxon>
        <taxon>Fabales</taxon>
        <taxon>Fabaceae</taxon>
        <taxon>Papilionoideae</taxon>
        <taxon>50 kb inversion clade</taxon>
        <taxon>NPAAA clade</taxon>
        <taxon>indigoferoid/millettioid clade</taxon>
        <taxon>Phaseoleae</taxon>
        <taxon>Flemingia</taxon>
    </lineage>
</organism>
<dbReference type="Proteomes" id="UP001603857">
    <property type="component" value="Unassembled WGS sequence"/>
</dbReference>
<comment type="caution">
    <text evidence="2">The sequence shown here is derived from an EMBL/GenBank/DDBJ whole genome shotgun (WGS) entry which is preliminary data.</text>
</comment>
<feature type="transmembrane region" description="Helical" evidence="1">
    <location>
        <begin position="52"/>
        <end position="70"/>
    </location>
</feature>
<keyword evidence="1" id="KW-1133">Transmembrane helix</keyword>
<evidence type="ECO:0000313" key="3">
    <source>
        <dbReference type="Proteomes" id="UP001603857"/>
    </source>
</evidence>
<dbReference type="PANTHER" id="PTHR33881">
    <property type="entry name" value="NEUROGENIC LOCUS NOTCH-LIKE PROTEIN"/>
    <property type="match status" value="1"/>
</dbReference>